<protein>
    <submittedName>
        <fullName evidence="1">Uncharacterized protein</fullName>
    </submittedName>
</protein>
<dbReference type="AlphaFoldDB" id="A0A2W5RD78"/>
<evidence type="ECO:0000313" key="2">
    <source>
        <dbReference type="Proteomes" id="UP000249229"/>
    </source>
</evidence>
<sequence>MHSIAAFALLLAATVQTEQPKPVRDAPERSADANSKMICKRFNETGSLVRSYKTCKTKGEWQRERDNIRSGSVANSCRMSGVTGSC</sequence>
<dbReference type="Proteomes" id="UP000249229">
    <property type="component" value="Unassembled WGS sequence"/>
</dbReference>
<name>A0A2W5RD78_9SPHN</name>
<proteinExistence type="predicted"/>
<comment type="caution">
    <text evidence="1">The sequence shown here is derived from an EMBL/GenBank/DDBJ whole genome shotgun (WGS) entry which is preliminary data.</text>
</comment>
<dbReference type="EMBL" id="QFQI01000003">
    <property type="protein sequence ID" value="PZQ61230.1"/>
    <property type="molecule type" value="Genomic_DNA"/>
</dbReference>
<organism evidence="1 2">
    <name type="scientific">Sphingomonas taxi</name>
    <dbReference type="NCBI Taxonomy" id="1549858"/>
    <lineage>
        <taxon>Bacteria</taxon>
        <taxon>Pseudomonadati</taxon>
        <taxon>Pseudomonadota</taxon>
        <taxon>Alphaproteobacteria</taxon>
        <taxon>Sphingomonadales</taxon>
        <taxon>Sphingomonadaceae</taxon>
        <taxon>Sphingomonas</taxon>
    </lineage>
</organism>
<reference evidence="1 2" key="1">
    <citation type="submission" date="2017-08" db="EMBL/GenBank/DDBJ databases">
        <title>Infants hospitalized years apart are colonized by the same room-sourced microbial strains.</title>
        <authorList>
            <person name="Brooks B."/>
            <person name="Olm M.R."/>
            <person name="Firek B.A."/>
            <person name="Baker R."/>
            <person name="Thomas B.C."/>
            <person name="Morowitz M.J."/>
            <person name="Banfield J.F."/>
        </authorList>
    </citation>
    <scope>NUCLEOTIDE SEQUENCE [LARGE SCALE GENOMIC DNA]</scope>
    <source>
        <strain evidence="1">S2_005_001_R1_22</strain>
    </source>
</reference>
<accession>A0A2W5RD78</accession>
<evidence type="ECO:0000313" key="1">
    <source>
        <dbReference type="EMBL" id="PZQ61230.1"/>
    </source>
</evidence>
<gene>
    <name evidence="1" type="ORF">DI544_06590</name>
</gene>